<dbReference type="SUPFAM" id="SSF53098">
    <property type="entry name" value="Ribonuclease H-like"/>
    <property type="match status" value="1"/>
</dbReference>
<keyword evidence="4" id="KW-1185">Reference proteome</keyword>
<dbReference type="PROSITE" id="PS50879">
    <property type="entry name" value="RNASE_H_1"/>
    <property type="match status" value="1"/>
</dbReference>
<dbReference type="InterPro" id="IPR012337">
    <property type="entry name" value="RNaseH-like_sf"/>
</dbReference>
<evidence type="ECO:0000259" key="1">
    <source>
        <dbReference type="PROSITE" id="PS50879"/>
    </source>
</evidence>
<gene>
    <name evidence="2" type="ORF">AAW31_14080</name>
    <name evidence="3" type="ORF">BCL69_101734</name>
</gene>
<evidence type="ECO:0000313" key="3">
    <source>
        <dbReference type="EMBL" id="TYP89377.1"/>
    </source>
</evidence>
<dbReference type="PATRIC" id="fig|44574.3.peg.3419"/>
<dbReference type="InterPro" id="IPR036397">
    <property type="entry name" value="RNaseH_sf"/>
</dbReference>
<evidence type="ECO:0000313" key="4">
    <source>
        <dbReference type="Proteomes" id="UP000034156"/>
    </source>
</evidence>
<dbReference type="GO" id="GO:0003676">
    <property type="term" value="F:nucleic acid binding"/>
    <property type="evidence" value="ECO:0007669"/>
    <property type="project" value="InterPro"/>
</dbReference>
<proteinExistence type="predicted"/>
<dbReference type="Pfam" id="PF00075">
    <property type="entry name" value="RNase_H"/>
    <property type="match status" value="1"/>
</dbReference>
<dbReference type="RefSeq" id="WP_046850717.1">
    <property type="nucleotide sequence ID" value="NZ_CP011451.1"/>
</dbReference>
<dbReference type="EMBL" id="CP011451">
    <property type="protein sequence ID" value="AKH38680.1"/>
    <property type="molecule type" value="Genomic_DNA"/>
</dbReference>
<feature type="domain" description="RNase H type-1" evidence="1">
    <location>
        <begin position="1"/>
        <end position="155"/>
    </location>
</feature>
<reference evidence="3 5" key="3">
    <citation type="submission" date="2019-07" db="EMBL/GenBank/DDBJ databases">
        <title>Active sludge and wastewater microbial communities from Klosterneuburg, Austria.</title>
        <authorList>
            <person name="Wagner M."/>
        </authorList>
    </citation>
    <scope>NUCLEOTIDE SEQUENCE [LARGE SCALE GENOMIC DNA]</scope>
    <source>
        <strain evidence="3 5">Nm2</strain>
    </source>
</reference>
<dbReference type="OrthoDB" id="8546514at2"/>
<reference evidence="2 4" key="2">
    <citation type="journal article" date="2016" name="Genome Announc.">
        <title>Genome Sequence of Nitrosomonas communis Strain Nm2, a Mesophilic Ammonia-Oxidizing Bacterium Isolated from Mediterranean Soil.</title>
        <authorList>
            <person name="Kozlowski J.A."/>
            <person name="Kits K.D."/>
            <person name="Stein L.Y."/>
        </authorList>
    </citation>
    <scope>NUCLEOTIDE SEQUENCE [LARGE SCALE GENOMIC DNA]</scope>
    <source>
        <strain evidence="2 4">Nm2</strain>
    </source>
</reference>
<dbReference type="KEGG" id="nco:AAW31_14080"/>
<organism evidence="2 4">
    <name type="scientific">Nitrosomonas communis</name>
    <dbReference type="NCBI Taxonomy" id="44574"/>
    <lineage>
        <taxon>Bacteria</taxon>
        <taxon>Pseudomonadati</taxon>
        <taxon>Pseudomonadota</taxon>
        <taxon>Betaproteobacteria</taxon>
        <taxon>Nitrosomonadales</taxon>
        <taxon>Nitrosomonadaceae</taxon>
        <taxon>Nitrosomonas</taxon>
    </lineage>
</organism>
<accession>A0A0F7KDR9</accession>
<dbReference type="GO" id="GO:0004523">
    <property type="term" value="F:RNA-DNA hybrid ribonuclease activity"/>
    <property type="evidence" value="ECO:0007669"/>
    <property type="project" value="InterPro"/>
</dbReference>
<protein>
    <submittedName>
        <fullName evidence="2 3">Ribonuclease H</fullName>
    </submittedName>
</protein>
<dbReference type="AlphaFoldDB" id="A0A0F7KDR9"/>
<evidence type="ECO:0000313" key="5">
    <source>
        <dbReference type="Proteomes" id="UP000324176"/>
    </source>
</evidence>
<sequence length="165" mass="19167">MNHIHIFTDGSVNTQSKTGYGAYFAIADLVTPIETLKDAVKVKRFEQTSSTKLELQTLLWALNETYETINLTDAGDMPLVIYTDSQNIMSLPERRARLEHNHFFSSKNKPLNNYELYQEFYRLHARLNCRFIKVAGHSASHQKDEIDKLFSLVDRSSRRALRENR</sequence>
<dbReference type="Gene3D" id="3.30.420.10">
    <property type="entry name" value="Ribonuclease H-like superfamily/Ribonuclease H"/>
    <property type="match status" value="1"/>
</dbReference>
<name>A0A0F7KDR9_9PROT</name>
<dbReference type="InterPro" id="IPR002156">
    <property type="entry name" value="RNaseH_domain"/>
</dbReference>
<dbReference type="EMBL" id="VNHT01000017">
    <property type="protein sequence ID" value="TYP89377.1"/>
    <property type="molecule type" value="Genomic_DNA"/>
</dbReference>
<evidence type="ECO:0000313" key="2">
    <source>
        <dbReference type="EMBL" id="AKH38680.1"/>
    </source>
</evidence>
<dbReference type="Proteomes" id="UP000034156">
    <property type="component" value="Chromosome"/>
</dbReference>
<dbReference type="Proteomes" id="UP000324176">
    <property type="component" value="Unassembled WGS sequence"/>
</dbReference>
<reference evidence="4" key="1">
    <citation type="submission" date="2015-05" db="EMBL/GenBank/DDBJ databases">
        <title>Draft genome of Nitrosomonas communis strain Nm2.</title>
        <authorList>
            <person name="Kozlowski J.A."/>
            <person name="Kits K.D."/>
            <person name="Stein L.Y."/>
        </authorList>
    </citation>
    <scope>NUCLEOTIDE SEQUENCE [LARGE SCALE GENOMIC DNA]</scope>
    <source>
        <strain evidence="4">Nm2</strain>
    </source>
</reference>